<comment type="caution">
    <text evidence="1">The sequence shown here is derived from an EMBL/GenBank/DDBJ whole genome shotgun (WGS) entry which is preliminary data.</text>
</comment>
<evidence type="ECO:0000313" key="1">
    <source>
        <dbReference type="EMBL" id="ETO31637.1"/>
    </source>
</evidence>
<name>X6P254_RETFI</name>
<reference evidence="1 2" key="1">
    <citation type="journal article" date="2013" name="Curr. Biol.">
        <title>The Genome of the Foraminiferan Reticulomyxa filosa.</title>
        <authorList>
            <person name="Glockner G."/>
            <person name="Hulsmann N."/>
            <person name="Schleicher M."/>
            <person name="Noegel A.A."/>
            <person name="Eichinger L."/>
            <person name="Gallinger C."/>
            <person name="Pawlowski J."/>
            <person name="Sierra R."/>
            <person name="Euteneuer U."/>
            <person name="Pillet L."/>
            <person name="Moustafa A."/>
            <person name="Platzer M."/>
            <person name="Groth M."/>
            <person name="Szafranski K."/>
            <person name="Schliwa M."/>
        </authorList>
    </citation>
    <scope>NUCLEOTIDE SEQUENCE [LARGE SCALE GENOMIC DNA]</scope>
</reference>
<keyword evidence="2" id="KW-1185">Reference proteome</keyword>
<dbReference type="Proteomes" id="UP000023152">
    <property type="component" value="Unassembled WGS sequence"/>
</dbReference>
<accession>X6P254</accession>
<organism evidence="1 2">
    <name type="scientific">Reticulomyxa filosa</name>
    <dbReference type="NCBI Taxonomy" id="46433"/>
    <lineage>
        <taxon>Eukaryota</taxon>
        <taxon>Sar</taxon>
        <taxon>Rhizaria</taxon>
        <taxon>Retaria</taxon>
        <taxon>Foraminifera</taxon>
        <taxon>Monothalamids</taxon>
        <taxon>Reticulomyxidae</taxon>
        <taxon>Reticulomyxa</taxon>
    </lineage>
</organism>
<dbReference type="OrthoDB" id="2843at2759"/>
<evidence type="ECO:0000313" key="2">
    <source>
        <dbReference type="Proteomes" id="UP000023152"/>
    </source>
</evidence>
<dbReference type="AlphaFoldDB" id="X6P254"/>
<dbReference type="EMBL" id="ASPP01004802">
    <property type="protein sequence ID" value="ETO31637.1"/>
    <property type="molecule type" value="Genomic_DNA"/>
</dbReference>
<gene>
    <name evidence="1" type="ORF">RFI_05483</name>
</gene>
<sequence length="294" mass="33266">MDTTLYITNKFTSLFCSYDLNFEQTHVFEYSLKRVVSVPFDEMPSIFPCQCAFAIGGSYQLWRVDIIGRHSIECSNMAIKMLEFGYQRWTTLLLPQIVLPTANSFLCRCTKRACFWSVILSSPLTFHMCPDHGISFVTHPQPIFTFNPFKGIYLSKNGVITSLWSLLEGPQAAKVKMGLLAGTAAATAIGGAALYVAFRPKKHPNVPNLNVPESALLGHMPFIEEGYKNKCLHEDFYDAFVKTKSLTVNLSLPVHQCSLVTTDPDIIRFVFDTEFESFEKSAIQRERWYQVLGI</sequence>
<proteinExistence type="predicted"/>
<protein>
    <submittedName>
        <fullName evidence="1">Uncharacterized protein</fullName>
    </submittedName>
</protein>